<keyword evidence="2" id="KW-1185">Reference proteome</keyword>
<name>A0A0C9XGT5_9AGAR</name>
<dbReference type="EMBL" id="KN838572">
    <property type="protein sequence ID" value="KIK04156.1"/>
    <property type="molecule type" value="Genomic_DNA"/>
</dbReference>
<protein>
    <submittedName>
        <fullName evidence="1">Uncharacterized protein</fullName>
    </submittedName>
</protein>
<proteinExistence type="predicted"/>
<reference evidence="2" key="2">
    <citation type="submission" date="2015-01" db="EMBL/GenBank/DDBJ databases">
        <title>Evolutionary Origins and Diversification of the Mycorrhizal Mutualists.</title>
        <authorList>
            <consortium name="DOE Joint Genome Institute"/>
            <consortium name="Mycorrhizal Genomics Consortium"/>
            <person name="Kohler A."/>
            <person name="Kuo A."/>
            <person name="Nagy L.G."/>
            <person name="Floudas D."/>
            <person name="Copeland A."/>
            <person name="Barry K.W."/>
            <person name="Cichocki N."/>
            <person name="Veneault-Fourrey C."/>
            <person name="LaButti K."/>
            <person name="Lindquist E.A."/>
            <person name="Lipzen A."/>
            <person name="Lundell T."/>
            <person name="Morin E."/>
            <person name="Murat C."/>
            <person name="Riley R."/>
            <person name="Ohm R."/>
            <person name="Sun H."/>
            <person name="Tunlid A."/>
            <person name="Henrissat B."/>
            <person name="Grigoriev I.V."/>
            <person name="Hibbett D.S."/>
            <person name="Martin F."/>
        </authorList>
    </citation>
    <scope>NUCLEOTIDE SEQUENCE [LARGE SCALE GENOMIC DNA]</scope>
    <source>
        <strain evidence="2">LaAM-08-1</strain>
    </source>
</reference>
<dbReference type="Gene3D" id="3.40.50.170">
    <property type="entry name" value="Formyl transferase, N-terminal domain"/>
    <property type="match status" value="1"/>
</dbReference>
<dbReference type="STRING" id="1095629.A0A0C9XGT5"/>
<dbReference type="AlphaFoldDB" id="A0A0C9XGT5"/>
<evidence type="ECO:0000313" key="2">
    <source>
        <dbReference type="Proteomes" id="UP000054477"/>
    </source>
</evidence>
<sequence>MKLMVERGYQNHLGDGWKQGASLQLLSSDSSRKFLGTSGPLNLQSSLRPNPRIPRRPVATSYLTLQPFLSQNPTKSRSDYDAEIARIATFGGVGGVHILGEAFLDLMGPVPVINLHPALPGAFDGANA</sequence>
<accession>A0A0C9XGT5</accession>
<evidence type="ECO:0000313" key="1">
    <source>
        <dbReference type="EMBL" id="KIK04156.1"/>
    </source>
</evidence>
<dbReference type="HOGENOM" id="CLU_1959926_0_0_1"/>
<organism evidence="1 2">
    <name type="scientific">Laccaria amethystina LaAM-08-1</name>
    <dbReference type="NCBI Taxonomy" id="1095629"/>
    <lineage>
        <taxon>Eukaryota</taxon>
        <taxon>Fungi</taxon>
        <taxon>Dikarya</taxon>
        <taxon>Basidiomycota</taxon>
        <taxon>Agaricomycotina</taxon>
        <taxon>Agaricomycetes</taxon>
        <taxon>Agaricomycetidae</taxon>
        <taxon>Agaricales</taxon>
        <taxon>Agaricineae</taxon>
        <taxon>Hydnangiaceae</taxon>
        <taxon>Laccaria</taxon>
    </lineage>
</organism>
<dbReference type="Proteomes" id="UP000054477">
    <property type="component" value="Unassembled WGS sequence"/>
</dbReference>
<gene>
    <name evidence="1" type="ORF">K443DRAFT_121100</name>
</gene>
<reference evidence="1 2" key="1">
    <citation type="submission" date="2014-04" db="EMBL/GenBank/DDBJ databases">
        <authorList>
            <consortium name="DOE Joint Genome Institute"/>
            <person name="Kuo A."/>
            <person name="Kohler A."/>
            <person name="Nagy L.G."/>
            <person name="Floudas D."/>
            <person name="Copeland A."/>
            <person name="Barry K.W."/>
            <person name="Cichocki N."/>
            <person name="Veneault-Fourrey C."/>
            <person name="LaButti K."/>
            <person name="Lindquist E.A."/>
            <person name="Lipzen A."/>
            <person name="Lundell T."/>
            <person name="Morin E."/>
            <person name="Murat C."/>
            <person name="Sun H."/>
            <person name="Tunlid A."/>
            <person name="Henrissat B."/>
            <person name="Grigoriev I.V."/>
            <person name="Hibbett D.S."/>
            <person name="Martin F."/>
            <person name="Nordberg H.P."/>
            <person name="Cantor M.N."/>
            <person name="Hua S.X."/>
        </authorList>
    </citation>
    <scope>NUCLEOTIDE SEQUENCE [LARGE SCALE GENOMIC DNA]</scope>
    <source>
        <strain evidence="1 2">LaAM-08-1</strain>
    </source>
</reference>
<dbReference type="OrthoDB" id="5575075at2759"/>